<evidence type="ECO:0000313" key="1">
    <source>
        <dbReference type="EMBL" id="TMJ07527.1"/>
    </source>
</evidence>
<sequence>MPRLTRQELIDRLCDRLQGTPDPTHEVDVRLAKGAMIVAATPGEIPAAVERLKPLLGYRFLGIHHDDLFAASRATVQTKIGILDETGATLKAADVKLR</sequence>
<proteinExistence type="predicted"/>
<reference evidence="1 2" key="1">
    <citation type="journal article" date="2019" name="Nat. Microbiol.">
        <title>Mediterranean grassland soil C-N compound turnover is dependent on rainfall and depth, and is mediated by genomically divergent microorganisms.</title>
        <authorList>
            <person name="Diamond S."/>
            <person name="Andeer P.F."/>
            <person name="Li Z."/>
            <person name="Crits-Christoph A."/>
            <person name="Burstein D."/>
            <person name="Anantharaman K."/>
            <person name="Lane K.R."/>
            <person name="Thomas B.C."/>
            <person name="Pan C."/>
            <person name="Northen T.R."/>
            <person name="Banfield J.F."/>
        </authorList>
    </citation>
    <scope>NUCLEOTIDE SEQUENCE [LARGE SCALE GENOMIC DNA]</scope>
    <source>
        <strain evidence="1">NP_1</strain>
    </source>
</reference>
<gene>
    <name evidence="1" type="ORF">E6G98_13475</name>
</gene>
<organism evidence="1 2">
    <name type="scientific">Candidatus Segetimicrobium genomatis</name>
    <dbReference type="NCBI Taxonomy" id="2569760"/>
    <lineage>
        <taxon>Bacteria</taxon>
        <taxon>Bacillati</taxon>
        <taxon>Candidatus Sysuimicrobiota</taxon>
        <taxon>Candidatus Sysuimicrobiia</taxon>
        <taxon>Candidatus Sysuimicrobiales</taxon>
        <taxon>Candidatus Segetimicrobiaceae</taxon>
        <taxon>Candidatus Segetimicrobium</taxon>
    </lineage>
</organism>
<protein>
    <submittedName>
        <fullName evidence="1">Uncharacterized protein</fullName>
    </submittedName>
</protein>
<accession>A0A537LIM2</accession>
<comment type="caution">
    <text evidence="1">The sequence shown here is derived from an EMBL/GenBank/DDBJ whole genome shotgun (WGS) entry which is preliminary data.</text>
</comment>
<dbReference type="EMBL" id="VBAI01000259">
    <property type="protein sequence ID" value="TMJ07527.1"/>
    <property type="molecule type" value="Genomic_DNA"/>
</dbReference>
<dbReference type="Proteomes" id="UP000315217">
    <property type="component" value="Unassembled WGS sequence"/>
</dbReference>
<dbReference type="AlphaFoldDB" id="A0A537LIM2"/>
<name>A0A537LIM2_9BACT</name>
<evidence type="ECO:0000313" key="2">
    <source>
        <dbReference type="Proteomes" id="UP000315217"/>
    </source>
</evidence>